<protein>
    <submittedName>
        <fullName evidence="1">Uncharacterized protein</fullName>
    </submittedName>
</protein>
<comment type="caution">
    <text evidence="1">The sequence shown here is derived from an EMBL/GenBank/DDBJ whole genome shotgun (WGS) entry which is preliminary data.</text>
</comment>
<reference evidence="1 2" key="1">
    <citation type="submission" date="2022-01" db="EMBL/GenBank/DDBJ databases">
        <authorList>
            <person name="Xiong W."/>
            <person name="Schranz E."/>
        </authorList>
    </citation>
    <scope>NUCLEOTIDE SEQUENCE [LARGE SCALE GENOMIC DNA]</scope>
</reference>
<organism evidence="1 2">
    <name type="scientific">Lactuca virosa</name>
    <dbReference type="NCBI Taxonomy" id="75947"/>
    <lineage>
        <taxon>Eukaryota</taxon>
        <taxon>Viridiplantae</taxon>
        <taxon>Streptophyta</taxon>
        <taxon>Embryophyta</taxon>
        <taxon>Tracheophyta</taxon>
        <taxon>Spermatophyta</taxon>
        <taxon>Magnoliopsida</taxon>
        <taxon>eudicotyledons</taxon>
        <taxon>Gunneridae</taxon>
        <taxon>Pentapetalae</taxon>
        <taxon>asterids</taxon>
        <taxon>campanulids</taxon>
        <taxon>Asterales</taxon>
        <taxon>Asteraceae</taxon>
        <taxon>Cichorioideae</taxon>
        <taxon>Cichorieae</taxon>
        <taxon>Lactucinae</taxon>
        <taxon>Lactuca</taxon>
    </lineage>
</organism>
<gene>
    <name evidence="1" type="ORF">LVIROSA_LOCUS1690</name>
</gene>
<evidence type="ECO:0000313" key="2">
    <source>
        <dbReference type="Proteomes" id="UP001157418"/>
    </source>
</evidence>
<evidence type="ECO:0000313" key="1">
    <source>
        <dbReference type="EMBL" id="CAH1413742.1"/>
    </source>
</evidence>
<dbReference type="Proteomes" id="UP001157418">
    <property type="component" value="Unassembled WGS sequence"/>
</dbReference>
<keyword evidence="2" id="KW-1185">Reference proteome</keyword>
<dbReference type="AlphaFoldDB" id="A0AAU9LHC9"/>
<name>A0AAU9LHC9_9ASTR</name>
<sequence length="97" mass="10874">MKAACMALRVEGGKQVIRDQTATRKFRSGEPSTLLEHTQAMHVDVKSFLETDFACYLHLGELDMEGFRQLCNYPNVEGKHLEADTYGARPSSTPPIM</sequence>
<proteinExistence type="predicted"/>
<dbReference type="EMBL" id="CAKMRJ010000001">
    <property type="protein sequence ID" value="CAH1413742.1"/>
    <property type="molecule type" value="Genomic_DNA"/>
</dbReference>
<accession>A0AAU9LHC9</accession>